<dbReference type="SUPFAM" id="SSF69055">
    <property type="entry name" value="1-deoxy-D-xylulose-5-phosphate reductoisomerase, C-terminal domain"/>
    <property type="match status" value="1"/>
</dbReference>
<dbReference type="EMBL" id="BARV01000496">
    <property type="protein sequence ID" value="GAH99134.1"/>
    <property type="molecule type" value="Genomic_DNA"/>
</dbReference>
<gene>
    <name evidence="1" type="ORF">S06H3_01851</name>
</gene>
<feature type="non-terminal residue" evidence="1">
    <location>
        <position position="1"/>
    </location>
</feature>
<reference evidence="1" key="1">
    <citation type="journal article" date="2014" name="Front. Microbiol.">
        <title>High frequency of phylogenetically diverse reductive dehalogenase-homologous genes in deep subseafloor sedimentary metagenomes.</title>
        <authorList>
            <person name="Kawai M."/>
            <person name="Futagami T."/>
            <person name="Toyoda A."/>
            <person name="Takaki Y."/>
            <person name="Nishi S."/>
            <person name="Hori S."/>
            <person name="Arai W."/>
            <person name="Tsubouchi T."/>
            <person name="Morono Y."/>
            <person name="Uchiyama I."/>
            <person name="Ito T."/>
            <person name="Fujiyama A."/>
            <person name="Inagaki F."/>
            <person name="Takami H."/>
        </authorList>
    </citation>
    <scope>NUCLEOTIDE SEQUENCE</scope>
    <source>
        <strain evidence="1">Expedition CK06-06</strain>
    </source>
</reference>
<comment type="caution">
    <text evidence="1">The sequence shown here is derived from an EMBL/GenBank/DDBJ whole genome shotgun (WGS) entry which is preliminary data.</text>
</comment>
<proteinExistence type="predicted"/>
<organism evidence="1">
    <name type="scientific">marine sediment metagenome</name>
    <dbReference type="NCBI Taxonomy" id="412755"/>
    <lineage>
        <taxon>unclassified sequences</taxon>
        <taxon>metagenomes</taxon>
        <taxon>ecological metagenomes</taxon>
    </lineage>
</organism>
<dbReference type="AlphaFoldDB" id="X1L9N7"/>
<accession>X1L9N7</accession>
<sequence>YHYSKYYEEHKAMPNPSINDILDADCWARQRALSLCENKK</sequence>
<name>X1L9N7_9ZZZZ</name>
<dbReference type="InterPro" id="IPR036169">
    <property type="entry name" value="DXPR_C_sf"/>
</dbReference>
<evidence type="ECO:0000313" key="1">
    <source>
        <dbReference type="EMBL" id="GAH99134.1"/>
    </source>
</evidence>
<protein>
    <submittedName>
        <fullName evidence="1">Uncharacterized protein</fullName>
    </submittedName>
</protein>